<dbReference type="AlphaFoldDB" id="A0A9D4GSB3"/>
<feature type="region of interest" description="Disordered" evidence="1">
    <location>
        <begin position="279"/>
        <end position="312"/>
    </location>
</feature>
<name>A0A9D4GSB3_DREPO</name>
<dbReference type="Proteomes" id="UP000828390">
    <property type="component" value="Unassembled WGS sequence"/>
</dbReference>
<feature type="region of interest" description="Disordered" evidence="1">
    <location>
        <begin position="347"/>
        <end position="371"/>
    </location>
</feature>
<evidence type="ECO:0000313" key="2">
    <source>
        <dbReference type="EMBL" id="KAH3822175.1"/>
    </source>
</evidence>
<sequence length="423" mass="47905">MNYLETGLPHTEFYPRKTQFSPPRFIPLCTLGRKYLGLEPMSKQEVHELVKRLSEPKKAIELEEPISGNDVRPLSASSVIPGTGRFVGRKKMNGFEIEKMVERLYSRRPTKDYAFVDEDATEEDIMNMTNRTDEDEISNSDNESGKDLKERENLIRRQSSAIIGCSRPSSSANVLSKNKQIVHSDFRRDSLMKLQSTSVKDDESNIDLDAKHRLNLHHKASVTFQRETPVAECRGILFGCRNPKNQLWRGGDPSSESKPKPILKRSVTVYGNSYMSPYGRRTQIASSDDKSGSTRFLRPKSEPSPMYAPRSEFTETTFTRIALAKSAPSSHRLSPSARLVSTKALHMDTPRSSEGHSANVTPRATPRQVTSSTVITIDIDDEQLLPSIENKERKLPKYSEPPPDEHLIDRVAIYNRSPRLRCK</sequence>
<reference evidence="2" key="1">
    <citation type="journal article" date="2019" name="bioRxiv">
        <title>The Genome of the Zebra Mussel, Dreissena polymorpha: A Resource for Invasive Species Research.</title>
        <authorList>
            <person name="McCartney M.A."/>
            <person name="Auch B."/>
            <person name="Kono T."/>
            <person name="Mallez S."/>
            <person name="Zhang Y."/>
            <person name="Obille A."/>
            <person name="Becker A."/>
            <person name="Abrahante J.E."/>
            <person name="Garbe J."/>
            <person name="Badalamenti J.P."/>
            <person name="Herman A."/>
            <person name="Mangelson H."/>
            <person name="Liachko I."/>
            <person name="Sullivan S."/>
            <person name="Sone E.D."/>
            <person name="Koren S."/>
            <person name="Silverstein K.A.T."/>
            <person name="Beckman K.B."/>
            <person name="Gohl D.M."/>
        </authorList>
    </citation>
    <scope>NUCLEOTIDE SEQUENCE</scope>
    <source>
        <strain evidence="2">Duluth1</strain>
        <tissue evidence="2">Whole animal</tissue>
    </source>
</reference>
<reference evidence="2" key="2">
    <citation type="submission" date="2020-11" db="EMBL/GenBank/DDBJ databases">
        <authorList>
            <person name="McCartney M.A."/>
            <person name="Auch B."/>
            <person name="Kono T."/>
            <person name="Mallez S."/>
            <person name="Becker A."/>
            <person name="Gohl D.M."/>
            <person name="Silverstein K.A.T."/>
            <person name="Koren S."/>
            <person name="Bechman K.B."/>
            <person name="Herman A."/>
            <person name="Abrahante J.E."/>
            <person name="Garbe J."/>
        </authorList>
    </citation>
    <scope>NUCLEOTIDE SEQUENCE</scope>
    <source>
        <strain evidence="2">Duluth1</strain>
        <tissue evidence="2">Whole animal</tissue>
    </source>
</reference>
<dbReference type="EMBL" id="JAIWYP010000005">
    <property type="protein sequence ID" value="KAH3822175.1"/>
    <property type="molecule type" value="Genomic_DNA"/>
</dbReference>
<protein>
    <submittedName>
        <fullName evidence="2">Uncharacterized protein</fullName>
    </submittedName>
</protein>
<gene>
    <name evidence="2" type="ORF">DPMN_123946</name>
</gene>
<feature type="compositionally biased region" description="Polar residues" evidence="1">
    <location>
        <begin position="355"/>
        <end position="371"/>
    </location>
</feature>
<organism evidence="2 3">
    <name type="scientific">Dreissena polymorpha</name>
    <name type="common">Zebra mussel</name>
    <name type="synonym">Mytilus polymorpha</name>
    <dbReference type="NCBI Taxonomy" id="45954"/>
    <lineage>
        <taxon>Eukaryota</taxon>
        <taxon>Metazoa</taxon>
        <taxon>Spiralia</taxon>
        <taxon>Lophotrochozoa</taxon>
        <taxon>Mollusca</taxon>
        <taxon>Bivalvia</taxon>
        <taxon>Autobranchia</taxon>
        <taxon>Heteroconchia</taxon>
        <taxon>Euheterodonta</taxon>
        <taxon>Imparidentia</taxon>
        <taxon>Neoheterodontei</taxon>
        <taxon>Myida</taxon>
        <taxon>Dreissenoidea</taxon>
        <taxon>Dreissenidae</taxon>
        <taxon>Dreissena</taxon>
    </lineage>
</organism>
<evidence type="ECO:0000256" key="1">
    <source>
        <dbReference type="SAM" id="MobiDB-lite"/>
    </source>
</evidence>
<evidence type="ECO:0000313" key="3">
    <source>
        <dbReference type="Proteomes" id="UP000828390"/>
    </source>
</evidence>
<comment type="caution">
    <text evidence="2">The sequence shown here is derived from an EMBL/GenBank/DDBJ whole genome shotgun (WGS) entry which is preliminary data.</text>
</comment>
<proteinExistence type="predicted"/>
<accession>A0A9D4GSB3</accession>
<feature type="region of interest" description="Disordered" evidence="1">
    <location>
        <begin position="130"/>
        <end position="151"/>
    </location>
</feature>
<dbReference type="OrthoDB" id="6055352at2759"/>
<keyword evidence="3" id="KW-1185">Reference proteome</keyword>
<feature type="region of interest" description="Disordered" evidence="1">
    <location>
        <begin position="386"/>
        <end position="406"/>
    </location>
</feature>
<feature type="compositionally biased region" description="Basic and acidic residues" evidence="1">
    <location>
        <begin position="389"/>
        <end position="406"/>
    </location>
</feature>